<organism evidence="3 4">
    <name type="scientific">Marasmius tenuissimus</name>
    <dbReference type="NCBI Taxonomy" id="585030"/>
    <lineage>
        <taxon>Eukaryota</taxon>
        <taxon>Fungi</taxon>
        <taxon>Dikarya</taxon>
        <taxon>Basidiomycota</taxon>
        <taxon>Agaricomycotina</taxon>
        <taxon>Agaricomycetes</taxon>
        <taxon>Agaricomycetidae</taxon>
        <taxon>Agaricales</taxon>
        <taxon>Marasmiineae</taxon>
        <taxon>Marasmiaceae</taxon>
        <taxon>Marasmius</taxon>
    </lineage>
</organism>
<keyword evidence="4" id="KW-1185">Reference proteome</keyword>
<feature type="domain" description="NADH:flavin oxidoreductase/NADH oxidase N-terminal" evidence="2">
    <location>
        <begin position="21"/>
        <end position="371"/>
    </location>
</feature>
<evidence type="ECO:0000313" key="4">
    <source>
        <dbReference type="Proteomes" id="UP001437256"/>
    </source>
</evidence>
<accession>A0ABR2ZQ89</accession>
<dbReference type="Gene3D" id="3.20.20.70">
    <property type="entry name" value="Aldolase class I"/>
    <property type="match status" value="1"/>
</dbReference>
<gene>
    <name evidence="3" type="ORF">AAF712_009191</name>
</gene>
<dbReference type="Pfam" id="PF00724">
    <property type="entry name" value="Oxidored_FMN"/>
    <property type="match status" value="1"/>
</dbReference>
<dbReference type="SUPFAM" id="SSF51395">
    <property type="entry name" value="FMN-linked oxidoreductases"/>
    <property type="match status" value="1"/>
</dbReference>
<dbReference type="InterPro" id="IPR045247">
    <property type="entry name" value="Oye-like"/>
</dbReference>
<dbReference type="PANTHER" id="PTHR22893">
    <property type="entry name" value="NADH OXIDOREDUCTASE-RELATED"/>
    <property type="match status" value="1"/>
</dbReference>
<evidence type="ECO:0000313" key="3">
    <source>
        <dbReference type="EMBL" id="KAL0063840.1"/>
    </source>
</evidence>
<dbReference type="InterPro" id="IPR013785">
    <property type="entry name" value="Aldolase_TIM"/>
</dbReference>
<feature type="region of interest" description="Disordered" evidence="1">
    <location>
        <begin position="112"/>
        <end position="133"/>
    </location>
</feature>
<feature type="compositionally biased region" description="Low complexity" evidence="1">
    <location>
        <begin position="1"/>
        <end position="10"/>
    </location>
</feature>
<dbReference type="CDD" id="cd02933">
    <property type="entry name" value="OYE_like_FMN"/>
    <property type="match status" value="1"/>
</dbReference>
<dbReference type="Proteomes" id="UP001437256">
    <property type="component" value="Unassembled WGS sequence"/>
</dbReference>
<feature type="region of interest" description="Disordered" evidence="1">
    <location>
        <begin position="1"/>
        <end position="20"/>
    </location>
</feature>
<feature type="compositionally biased region" description="Basic and acidic residues" evidence="1">
    <location>
        <begin position="112"/>
        <end position="130"/>
    </location>
</feature>
<comment type="caution">
    <text evidence="3">The sequence shown here is derived from an EMBL/GenBank/DDBJ whole genome shotgun (WGS) entry which is preliminary data.</text>
</comment>
<name>A0ABR2ZQ89_9AGAR</name>
<proteinExistence type="predicted"/>
<dbReference type="EMBL" id="JBBXMP010000072">
    <property type="protein sequence ID" value="KAL0063840.1"/>
    <property type="molecule type" value="Genomic_DNA"/>
</dbReference>
<dbReference type="InterPro" id="IPR001155">
    <property type="entry name" value="OxRdtase_FMN_N"/>
</dbReference>
<evidence type="ECO:0000256" key="1">
    <source>
        <dbReference type="SAM" id="MobiDB-lite"/>
    </source>
</evidence>
<protein>
    <recommendedName>
        <fullName evidence="2">NADH:flavin oxidoreductase/NADH oxidase N-terminal domain-containing protein</fullName>
    </recommendedName>
</protein>
<sequence>MTINTTTSSQPLPPTQPKNRLFDPIKLGDLTLSHRIVHGPLQRFRSDENHVPIVPLMKEYYSQRASKPGTFMITESTYIHPRAAGMKHTPGIWSDEQIAAWKEMWALGRAAKPEDMLSQDRDSSCDEKPETYPYVSSSNIPISWRPSDSPHPRPLNETEIREYTHLFADAAKNAVHKAGFDGVEVHGANGYLIEQFLKESCNNRTDEYGGSPEKRARFALEVIEAVVKAVGPRKVGVRLSPWNTFQDTRDEDPTPTYSYLVKELRKDHPNLAYIHVVDPRIDGVTEVDPGTRSNDFIREIWSGATKNEDEGTDEGRQFTLITAGSFSDIASEVVDLPDDAITRKGDLMAFGRNTGWFKKPDLPYRLQNKIPLTPYDRSKFYIHGSRDPKWYTDYPFVRRGKNKENGGATRN</sequence>
<evidence type="ECO:0000259" key="2">
    <source>
        <dbReference type="Pfam" id="PF00724"/>
    </source>
</evidence>
<dbReference type="PANTHER" id="PTHR22893:SF91">
    <property type="entry name" value="NADPH DEHYDROGENASE 2-RELATED"/>
    <property type="match status" value="1"/>
</dbReference>
<reference evidence="3 4" key="1">
    <citation type="submission" date="2024-05" db="EMBL/GenBank/DDBJ databases">
        <title>A draft genome resource for the thread blight pathogen Marasmius tenuissimus strain MS-2.</title>
        <authorList>
            <person name="Yulfo-Soto G.E."/>
            <person name="Baruah I.K."/>
            <person name="Amoako-Attah I."/>
            <person name="Bukari Y."/>
            <person name="Meinhardt L.W."/>
            <person name="Bailey B.A."/>
            <person name="Cohen S.P."/>
        </authorList>
    </citation>
    <scope>NUCLEOTIDE SEQUENCE [LARGE SCALE GENOMIC DNA]</scope>
    <source>
        <strain evidence="3 4">MS-2</strain>
    </source>
</reference>